<dbReference type="Gene3D" id="3.30.1490.190">
    <property type="match status" value="1"/>
</dbReference>
<keyword evidence="2" id="KW-0678">Repressor</keyword>
<dbReference type="CDD" id="cd07153">
    <property type="entry name" value="Fur_like"/>
    <property type="match status" value="1"/>
</dbReference>
<evidence type="ECO:0000256" key="3">
    <source>
        <dbReference type="ARBA" id="ARBA00022833"/>
    </source>
</evidence>
<evidence type="ECO:0000256" key="5">
    <source>
        <dbReference type="ARBA" id="ARBA00023125"/>
    </source>
</evidence>
<dbReference type="InterPro" id="IPR036390">
    <property type="entry name" value="WH_DNA-bd_sf"/>
</dbReference>
<dbReference type="InterPro" id="IPR002481">
    <property type="entry name" value="FUR"/>
</dbReference>
<sequence>MIKHEKAIETLRLKGHRLTPQRLIVLSIIASGVGTTGDGHMGVDEVFQAAKKAYPYMDIATVYRTLHLFKGLGVVTEVAIGDRLHFELTDPDGHHHHMVCRACNGAFNLSPHYLAEFRDTLNKEFGFEPDLEHFAVSGVCAKCQEAGVKPKGNQE</sequence>
<dbReference type="Gene3D" id="1.10.10.10">
    <property type="entry name" value="Winged helix-like DNA-binding domain superfamily/Winged helix DNA-binding domain"/>
    <property type="match status" value="1"/>
</dbReference>
<evidence type="ECO:0000256" key="4">
    <source>
        <dbReference type="ARBA" id="ARBA00023015"/>
    </source>
</evidence>
<proteinExistence type="inferred from homology"/>
<dbReference type="InterPro" id="IPR036388">
    <property type="entry name" value="WH-like_DNA-bd_sf"/>
</dbReference>
<dbReference type="EMBL" id="FAXA01000028">
    <property type="protein sequence ID" value="CUV01214.1"/>
    <property type="molecule type" value="Genomic_DNA"/>
</dbReference>
<dbReference type="PANTHER" id="PTHR33202:SF7">
    <property type="entry name" value="FERRIC UPTAKE REGULATION PROTEIN"/>
    <property type="match status" value="1"/>
</dbReference>
<keyword evidence="4" id="KW-0805">Transcription regulation</keyword>
<keyword evidence="3" id="KW-0862">Zinc</keyword>
<accession>A0A160V645</accession>
<dbReference type="AlphaFoldDB" id="A0A160V645"/>
<comment type="similarity">
    <text evidence="1">Belongs to the Fur family.</text>
</comment>
<evidence type="ECO:0000256" key="6">
    <source>
        <dbReference type="ARBA" id="ARBA00023163"/>
    </source>
</evidence>
<protein>
    <submittedName>
        <fullName evidence="7">Ferric uptake regulation protein FUR</fullName>
    </submittedName>
</protein>
<reference evidence="7" key="1">
    <citation type="submission" date="2015-10" db="EMBL/GenBank/DDBJ databases">
        <authorList>
            <person name="Gilbert D.G."/>
        </authorList>
    </citation>
    <scope>NUCLEOTIDE SEQUENCE</scope>
</reference>
<gene>
    <name evidence="7" type="ORF">MGWOODY_Clf1895</name>
</gene>
<dbReference type="SUPFAM" id="SSF46785">
    <property type="entry name" value="Winged helix' DNA-binding domain"/>
    <property type="match status" value="1"/>
</dbReference>
<dbReference type="GO" id="GO:0008270">
    <property type="term" value="F:zinc ion binding"/>
    <property type="evidence" value="ECO:0007669"/>
    <property type="project" value="TreeGrafter"/>
</dbReference>
<dbReference type="Pfam" id="PF01475">
    <property type="entry name" value="FUR"/>
    <property type="match status" value="1"/>
</dbReference>
<keyword evidence="5" id="KW-0238">DNA-binding</keyword>
<evidence type="ECO:0000256" key="1">
    <source>
        <dbReference type="ARBA" id="ARBA00007957"/>
    </source>
</evidence>
<dbReference type="InterPro" id="IPR043135">
    <property type="entry name" value="Fur_C"/>
</dbReference>
<organism evidence="7">
    <name type="scientific">hydrothermal vent metagenome</name>
    <dbReference type="NCBI Taxonomy" id="652676"/>
    <lineage>
        <taxon>unclassified sequences</taxon>
        <taxon>metagenomes</taxon>
        <taxon>ecological metagenomes</taxon>
    </lineage>
</organism>
<dbReference type="GO" id="GO:1900376">
    <property type="term" value="P:regulation of secondary metabolite biosynthetic process"/>
    <property type="evidence" value="ECO:0007669"/>
    <property type="project" value="TreeGrafter"/>
</dbReference>
<dbReference type="PANTHER" id="PTHR33202">
    <property type="entry name" value="ZINC UPTAKE REGULATION PROTEIN"/>
    <property type="match status" value="1"/>
</dbReference>
<dbReference type="GO" id="GO:0000976">
    <property type="term" value="F:transcription cis-regulatory region binding"/>
    <property type="evidence" value="ECO:0007669"/>
    <property type="project" value="TreeGrafter"/>
</dbReference>
<evidence type="ECO:0000313" key="7">
    <source>
        <dbReference type="EMBL" id="CUV01214.1"/>
    </source>
</evidence>
<evidence type="ECO:0000256" key="2">
    <source>
        <dbReference type="ARBA" id="ARBA00022491"/>
    </source>
</evidence>
<dbReference type="GO" id="GO:0045892">
    <property type="term" value="P:negative regulation of DNA-templated transcription"/>
    <property type="evidence" value="ECO:0007669"/>
    <property type="project" value="TreeGrafter"/>
</dbReference>
<dbReference type="GO" id="GO:0003700">
    <property type="term" value="F:DNA-binding transcription factor activity"/>
    <property type="evidence" value="ECO:0007669"/>
    <property type="project" value="InterPro"/>
</dbReference>
<name>A0A160V645_9ZZZZ</name>
<keyword evidence="6" id="KW-0804">Transcription</keyword>